<organism evidence="1 2">
    <name type="scientific">Nonomuraea africana</name>
    <dbReference type="NCBI Taxonomy" id="46171"/>
    <lineage>
        <taxon>Bacteria</taxon>
        <taxon>Bacillati</taxon>
        <taxon>Actinomycetota</taxon>
        <taxon>Actinomycetes</taxon>
        <taxon>Streptosporangiales</taxon>
        <taxon>Streptosporangiaceae</taxon>
        <taxon>Nonomuraea</taxon>
    </lineage>
</organism>
<comment type="caution">
    <text evidence="1">The sequence shown here is derived from an EMBL/GenBank/DDBJ whole genome shotgun (WGS) entry which is preliminary data.</text>
</comment>
<evidence type="ECO:0000313" key="2">
    <source>
        <dbReference type="Proteomes" id="UP000661607"/>
    </source>
</evidence>
<name>A0ABR9KRR1_9ACTN</name>
<sequence length="29" mass="3245">MLRRIQVTAVLLMPAGGILQILPCHTDQR</sequence>
<gene>
    <name evidence="1" type="ORF">H4W81_007001</name>
</gene>
<dbReference type="EMBL" id="JADBEF010000001">
    <property type="protein sequence ID" value="MBE1564222.1"/>
    <property type="molecule type" value="Genomic_DNA"/>
</dbReference>
<dbReference type="Proteomes" id="UP000661607">
    <property type="component" value="Unassembled WGS sequence"/>
</dbReference>
<keyword evidence="2" id="KW-1185">Reference proteome</keyword>
<protein>
    <submittedName>
        <fullName evidence="1">Uncharacterized protein</fullName>
    </submittedName>
</protein>
<proteinExistence type="predicted"/>
<reference evidence="1 2" key="1">
    <citation type="submission" date="2020-10" db="EMBL/GenBank/DDBJ databases">
        <title>Sequencing the genomes of 1000 actinobacteria strains.</title>
        <authorList>
            <person name="Klenk H.-P."/>
        </authorList>
    </citation>
    <scope>NUCLEOTIDE SEQUENCE [LARGE SCALE GENOMIC DNA]</scope>
    <source>
        <strain evidence="1 2">DSM 43748</strain>
    </source>
</reference>
<accession>A0ABR9KRR1</accession>
<evidence type="ECO:0000313" key="1">
    <source>
        <dbReference type="EMBL" id="MBE1564222.1"/>
    </source>
</evidence>